<dbReference type="EMBL" id="WDPD01000004">
    <property type="protein sequence ID" value="KAB7461479.1"/>
    <property type="molecule type" value="Genomic_DNA"/>
</dbReference>
<keyword evidence="6" id="KW-0670">Pyruvate</keyword>
<dbReference type="Pfam" id="PF00392">
    <property type="entry name" value="GntR"/>
    <property type="match status" value="1"/>
</dbReference>
<dbReference type="Gene3D" id="1.10.10.10">
    <property type="entry name" value="Winged helix-like DNA-binding domain superfamily/Winged helix DNA-binding domain"/>
    <property type="match status" value="1"/>
</dbReference>
<dbReference type="Pfam" id="PF22673">
    <property type="entry name" value="MCP-like_PDC_1"/>
    <property type="match status" value="1"/>
</dbReference>
<accession>A0A6N2TSW2</accession>
<dbReference type="PANTHER" id="PTHR43537">
    <property type="entry name" value="TRANSCRIPTIONAL REGULATOR, GNTR FAMILY"/>
    <property type="match status" value="1"/>
</dbReference>
<evidence type="ECO:0000313" key="5">
    <source>
        <dbReference type="EMBL" id="KAB7461479.1"/>
    </source>
</evidence>
<dbReference type="Proteomes" id="UP000429211">
    <property type="component" value="Unassembled WGS sequence"/>
</dbReference>
<dbReference type="GO" id="GO:0003677">
    <property type="term" value="F:DNA binding"/>
    <property type="evidence" value="ECO:0007669"/>
    <property type="project" value="UniProtKB-KW"/>
</dbReference>
<dbReference type="OMA" id="WEMEITR"/>
<dbReference type="InterPro" id="IPR000524">
    <property type="entry name" value="Tscrpt_reg_HTH_GntR"/>
</dbReference>
<dbReference type="Gene3D" id="3.30.450.20">
    <property type="entry name" value="PAS domain"/>
    <property type="match status" value="1"/>
</dbReference>
<dbReference type="SMART" id="SM00345">
    <property type="entry name" value="HTH_GNTR"/>
    <property type="match status" value="1"/>
</dbReference>
<keyword evidence="2" id="KW-0238">DNA-binding</keyword>
<dbReference type="CDD" id="cd12913">
    <property type="entry name" value="PDC1_MCP_like"/>
    <property type="match status" value="1"/>
</dbReference>
<dbReference type="InterPro" id="IPR036388">
    <property type="entry name" value="WH-like_DNA-bd_sf"/>
</dbReference>
<feature type="domain" description="HTH gntR-type" evidence="4">
    <location>
        <begin position="10"/>
        <end position="80"/>
    </location>
</feature>
<dbReference type="RefSeq" id="WP_003838303.1">
    <property type="nucleotide sequence ID" value="NZ_CABKPB010000001.1"/>
</dbReference>
<dbReference type="PANTHER" id="PTHR43537:SF5">
    <property type="entry name" value="UXU OPERON TRANSCRIPTIONAL REGULATOR"/>
    <property type="match status" value="1"/>
</dbReference>
<dbReference type="PROSITE" id="PS50949">
    <property type="entry name" value="HTH_GNTR"/>
    <property type="match status" value="1"/>
</dbReference>
<evidence type="ECO:0000256" key="2">
    <source>
        <dbReference type="ARBA" id="ARBA00023125"/>
    </source>
</evidence>
<organism evidence="6">
    <name type="scientific">Bifidobacterium dentium</name>
    <dbReference type="NCBI Taxonomy" id="1689"/>
    <lineage>
        <taxon>Bacteria</taxon>
        <taxon>Bacillati</taxon>
        <taxon>Actinomycetota</taxon>
        <taxon>Actinomycetes</taxon>
        <taxon>Bifidobacteriales</taxon>
        <taxon>Bifidobacteriaceae</taxon>
        <taxon>Bifidobacterium</taxon>
    </lineage>
</organism>
<dbReference type="InterPro" id="IPR036390">
    <property type="entry name" value="WH_DNA-bd_sf"/>
</dbReference>
<dbReference type="EMBL" id="CACRSP010000006">
    <property type="protein sequence ID" value="VYT07742.1"/>
    <property type="molecule type" value="Genomic_DNA"/>
</dbReference>
<sequence>MSIFQPLDETTKAELITERLTQAIESGMLKNGEKLPGESEMAHMFAVSPITTREALEQLRSEDLVETRRGRDGGSFITSSPSRNIQRLESNLLSMPTMEIKDHRALYIALVSSSARLATEEASARERNAILEAIQSLVNDLETAGTENDNYLTHGHHEMQLHIEIAAATTSPHLVNSLIDLQDKLKHLLWLRFADKEQIDFLAKQYKYAAHLLSTNQDQLFERRITDIIKVGFSWLVERKLALQQQHVENTLSPTTPIEVSHQIHDLFNVYAKTLHDWEMEITRQTAHSIINKQEFDSLAERLTHPALEQDRRIIGAGLIPSPDFLPDAPWHSCWWTSRWNQTNQATIRPLRISDNPQSASFYNFTVQDWWTGPKNTDGLHITGPYIDYICSNEFTLTLSRPFYVDHHFAGVAGLDLSAATLEHEVCEQLLRLDRPAALISHEQRVLASTNTSLLCGDLVADLNNTHAKATIDCGALAPSNATTSKKQESLIMLMF</sequence>
<dbReference type="GeneID" id="31607261"/>
<keyword evidence="1" id="KW-0805">Transcription regulation</keyword>
<protein>
    <submittedName>
        <fullName evidence="5">GntR family transcriptional regulator</fullName>
    </submittedName>
    <submittedName>
        <fullName evidence="6">Pyruvate dehydrogenase complex repressor</fullName>
    </submittedName>
</protein>
<dbReference type="AlphaFoldDB" id="A0A6N2TSW2"/>
<gene>
    <name evidence="6" type="primary">pdhR</name>
    <name evidence="6" type="ORF">BDLFYP24_02097</name>
    <name evidence="5" type="ORF">GBB04_05220</name>
</gene>
<dbReference type="SUPFAM" id="SSF46785">
    <property type="entry name" value="Winged helix' DNA-binding domain"/>
    <property type="match status" value="1"/>
</dbReference>
<evidence type="ECO:0000256" key="1">
    <source>
        <dbReference type="ARBA" id="ARBA00023015"/>
    </source>
</evidence>
<reference evidence="5 7" key="1">
    <citation type="journal article" date="2019" name="Nat. Med.">
        <title>A library of human gut bacterial isolates paired with longitudinal multiomics data enables mechanistic microbiome research.</title>
        <authorList>
            <person name="Poyet M."/>
            <person name="Groussin M."/>
            <person name="Gibbons S.M."/>
            <person name="Avila-Pacheco J."/>
            <person name="Jiang X."/>
            <person name="Kearney S.M."/>
            <person name="Perrotta A.R."/>
            <person name="Berdy B."/>
            <person name="Zhao S."/>
            <person name="Lieberman T.D."/>
            <person name="Swanson P.K."/>
            <person name="Smith M."/>
            <person name="Roesemann S."/>
            <person name="Alexander J.E."/>
            <person name="Rich S.A."/>
            <person name="Livny J."/>
            <person name="Vlamakis H."/>
            <person name="Clish C."/>
            <person name="Bullock K."/>
            <person name="Deik A."/>
            <person name="Scott J."/>
            <person name="Pierce K.A."/>
            <person name="Xavier R.J."/>
            <person name="Alm E.J."/>
        </authorList>
    </citation>
    <scope>NUCLEOTIDE SEQUENCE [LARGE SCALE GENOMIC DNA]</scope>
    <source>
        <strain evidence="5 7">BIOML-A2</strain>
    </source>
</reference>
<evidence type="ECO:0000313" key="7">
    <source>
        <dbReference type="Proteomes" id="UP000429211"/>
    </source>
</evidence>
<evidence type="ECO:0000313" key="6">
    <source>
        <dbReference type="EMBL" id="VYT07742.1"/>
    </source>
</evidence>
<evidence type="ECO:0000256" key="3">
    <source>
        <dbReference type="ARBA" id="ARBA00023163"/>
    </source>
</evidence>
<evidence type="ECO:0000259" key="4">
    <source>
        <dbReference type="PROSITE" id="PS50949"/>
    </source>
</evidence>
<keyword evidence="3" id="KW-0804">Transcription</keyword>
<dbReference type="GO" id="GO:0003700">
    <property type="term" value="F:DNA-binding transcription factor activity"/>
    <property type="evidence" value="ECO:0007669"/>
    <property type="project" value="InterPro"/>
</dbReference>
<reference evidence="6" key="2">
    <citation type="submission" date="2019-11" db="EMBL/GenBank/DDBJ databases">
        <authorList>
            <person name="Feng L."/>
        </authorList>
    </citation>
    <scope>NUCLEOTIDE SEQUENCE</scope>
    <source>
        <strain evidence="6">BdentiumLFYP24</strain>
    </source>
</reference>
<name>A0A6N2TSW2_9BIFI</name>
<dbReference type="CDD" id="cd07377">
    <property type="entry name" value="WHTH_GntR"/>
    <property type="match status" value="1"/>
</dbReference>
<proteinExistence type="predicted"/>